<dbReference type="Pfam" id="PF00337">
    <property type="entry name" value="Gal-bind_lectin"/>
    <property type="match status" value="2"/>
</dbReference>
<evidence type="ECO:0000313" key="5">
    <source>
        <dbReference type="RefSeq" id="XP_013777140.1"/>
    </source>
</evidence>
<dbReference type="RefSeq" id="XP_013777140.1">
    <property type="nucleotide sequence ID" value="XM_013921686.2"/>
</dbReference>
<dbReference type="PANTHER" id="PTHR11346">
    <property type="entry name" value="GALECTIN"/>
    <property type="match status" value="1"/>
</dbReference>
<evidence type="ECO:0000256" key="2">
    <source>
        <dbReference type="RuleBase" id="RU102079"/>
    </source>
</evidence>
<proteinExistence type="predicted"/>
<dbReference type="SMART" id="SM00276">
    <property type="entry name" value="GLECT"/>
    <property type="match status" value="2"/>
</dbReference>
<evidence type="ECO:0000256" key="1">
    <source>
        <dbReference type="ARBA" id="ARBA00022734"/>
    </source>
</evidence>
<evidence type="ECO:0000313" key="4">
    <source>
        <dbReference type="Proteomes" id="UP000694941"/>
    </source>
</evidence>
<feature type="domain" description="Galectin" evidence="3">
    <location>
        <begin position="16"/>
        <end position="149"/>
    </location>
</feature>
<sequence>MYMDPNSPISNPALPYMGAIPGGLQLGKIIVICGHIPHGAGRVCINLCNGKVLKDDQPSNIGFHMSLRFDNRTTVFNSRVQGAWQKEEVHPLPLEAGINFQVMILVENGHFMIAANGRHFAQFNYRVPYSSLSMIQIFGTAQVTQIEFRKQTFSQVGPNAHHGIYPPGHPPVPICPTGPVQPPPPYIGAANPYLAVCPTGPVQPPPPYVGAADPYLAVCPPALPLYSQSRSDKIVRQPFYNPTLPFSCSLYEGLHSGEMIYISGHPTASPYRFVINLQTGTGPYPPPDVAFHFNPRFDNRSVVRNAQIKNNWGNEESNAPFFPFSPHVNFDMIIHVEDEKYMVAVNGQHFTEFKHRVMPLSTITVLAISGDVVLTSVRFK</sequence>
<gene>
    <name evidence="5" type="primary">LOC106461828</name>
</gene>
<organism evidence="4 5">
    <name type="scientific">Limulus polyphemus</name>
    <name type="common">Atlantic horseshoe crab</name>
    <dbReference type="NCBI Taxonomy" id="6850"/>
    <lineage>
        <taxon>Eukaryota</taxon>
        <taxon>Metazoa</taxon>
        <taxon>Ecdysozoa</taxon>
        <taxon>Arthropoda</taxon>
        <taxon>Chelicerata</taxon>
        <taxon>Merostomata</taxon>
        <taxon>Xiphosura</taxon>
        <taxon>Limulidae</taxon>
        <taxon>Limulus</taxon>
    </lineage>
</organism>
<dbReference type="Proteomes" id="UP000694941">
    <property type="component" value="Unplaced"/>
</dbReference>
<dbReference type="SMART" id="SM00908">
    <property type="entry name" value="Gal-bind_lectin"/>
    <property type="match status" value="2"/>
</dbReference>
<dbReference type="PROSITE" id="PS51304">
    <property type="entry name" value="GALECTIN"/>
    <property type="match status" value="2"/>
</dbReference>
<dbReference type="InterPro" id="IPR013320">
    <property type="entry name" value="ConA-like_dom_sf"/>
</dbReference>
<evidence type="ECO:0000259" key="3">
    <source>
        <dbReference type="PROSITE" id="PS51304"/>
    </source>
</evidence>
<accession>A0ABM1B8S9</accession>
<reference evidence="5" key="1">
    <citation type="submission" date="2025-08" db="UniProtKB">
        <authorList>
            <consortium name="RefSeq"/>
        </authorList>
    </citation>
    <scope>IDENTIFICATION</scope>
    <source>
        <tissue evidence="5">Muscle</tissue>
    </source>
</reference>
<protein>
    <recommendedName>
        <fullName evidence="2">Galectin</fullName>
    </recommendedName>
</protein>
<feature type="domain" description="Galectin" evidence="3">
    <location>
        <begin position="246"/>
        <end position="380"/>
    </location>
</feature>
<dbReference type="SUPFAM" id="SSF49899">
    <property type="entry name" value="Concanavalin A-like lectins/glucanases"/>
    <property type="match status" value="2"/>
</dbReference>
<dbReference type="CDD" id="cd00070">
    <property type="entry name" value="GLECT"/>
    <property type="match status" value="2"/>
</dbReference>
<dbReference type="InterPro" id="IPR044156">
    <property type="entry name" value="Galectin-like"/>
</dbReference>
<dbReference type="InterPro" id="IPR001079">
    <property type="entry name" value="Galectin_CRD"/>
</dbReference>
<keyword evidence="1 2" id="KW-0430">Lectin</keyword>
<dbReference type="GeneID" id="106461828"/>
<dbReference type="Gene3D" id="2.60.120.200">
    <property type="match status" value="2"/>
</dbReference>
<keyword evidence="4" id="KW-1185">Reference proteome</keyword>
<name>A0ABM1B8S9_LIMPO</name>
<dbReference type="PANTHER" id="PTHR11346:SF176">
    <property type="entry name" value="32 KDA BETA-GALACTOSIDE-BINDING LECTIN LEC-3"/>
    <property type="match status" value="1"/>
</dbReference>